<evidence type="ECO:0000256" key="4">
    <source>
        <dbReference type="ARBA" id="ARBA00022692"/>
    </source>
</evidence>
<dbReference type="PROSITE" id="PS00216">
    <property type="entry name" value="SUGAR_TRANSPORT_1"/>
    <property type="match status" value="2"/>
</dbReference>
<dbReference type="FunFam" id="1.20.1250.20:FF:000090">
    <property type="entry name" value="MFS sugar transporter, putative"/>
    <property type="match status" value="1"/>
</dbReference>
<keyword evidence="6 8" id="KW-0472">Membrane</keyword>
<evidence type="ECO:0000256" key="5">
    <source>
        <dbReference type="ARBA" id="ARBA00022989"/>
    </source>
</evidence>
<dbReference type="STRING" id="331657.A0A4U0X219"/>
<protein>
    <recommendedName>
        <fullName evidence="9">Major facilitator superfamily (MFS) profile domain-containing protein</fullName>
    </recommendedName>
</protein>
<keyword evidence="5 8" id="KW-1133">Transmembrane helix</keyword>
<keyword evidence="4 8" id="KW-0812">Transmembrane</keyword>
<dbReference type="PANTHER" id="PTHR48022:SF80">
    <property type="entry name" value="SUGAR TRANSPORTER, PUTATIVE (AFU_ORTHOLOGUE AFUA_3G12170)-RELATED"/>
    <property type="match status" value="1"/>
</dbReference>
<dbReference type="InterPro" id="IPR003663">
    <property type="entry name" value="Sugar/inositol_transpt"/>
</dbReference>
<feature type="domain" description="Major facilitator superfamily (MFS) profile" evidence="9">
    <location>
        <begin position="10"/>
        <end position="451"/>
    </location>
</feature>
<dbReference type="NCBIfam" id="TIGR00879">
    <property type="entry name" value="SP"/>
    <property type="match status" value="1"/>
</dbReference>
<feature type="transmembrane region" description="Helical" evidence="8">
    <location>
        <begin position="357"/>
        <end position="384"/>
    </location>
</feature>
<feature type="transmembrane region" description="Helical" evidence="8">
    <location>
        <begin position="171"/>
        <end position="192"/>
    </location>
</feature>
<feature type="transmembrane region" description="Helical" evidence="8">
    <location>
        <begin position="396"/>
        <end position="415"/>
    </location>
</feature>
<dbReference type="PANTHER" id="PTHR48022">
    <property type="entry name" value="PLASTIDIC GLUCOSE TRANSPORTER 4"/>
    <property type="match status" value="1"/>
</dbReference>
<evidence type="ECO:0000256" key="2">
    <source>
        <dbReference type="ARBA" id="ARBA00010992"/>
    </source>
</evidence>
<feature type="transmembrane region" description="Helical" evidence="8">
    <location>
        <begin position="427"/>
        <end position="447"/>
    </location>
</feature>
<organism evidence="10 11">
    <name type="scientific">Cryomyces minteri</name>
    <dbReference type="NCBI Taxonomy" id="331657"/>
    <lineage>
        <taxon>Eukaryota</taxon>
        <taxon>Fungi</taxon>
        <taxon>Dikarya</taxon>
        <taxon>Ascomycota</taxon>
        <taxon>Pezizomycotina</taxon>
        <taxon>Dothideomycetes</taxon>
        <taxon>Dothideomycetes incertae sedis</taxon>
        <taxon>Cryomyces</taxon>
    </lineage>
</organism>
<dbReference type="Proteomes" id="UP000308768">
    <property type="component" value="Unassembled WGS sequence"/>
</dbReference>
<dbReference type="InterPro" id="IPR050360">
    <property type="entry name" value="MFS_Sugar_Transporters"/>
</dbReference>
<evidence type="ECO:0000256" key="7">
    <source>
        <dbReference type="RuleBase" id="RU003346"/>
    </source>
</evidence>
<reference evidence="10 11" key="1">
    <citation type="submission" date="2017-03" db="EMBL/GenBank/DDBJ databases">
        <title>Genomes of endolithic fungi from Antarctica.</title>
        <authorList>
            <person name="Coleine C."/>
            <person name="Masonjones S."/>
            <person name="Stajich J.E."/>
        </authorList>
    </citation>
    <scope>NUCLEOTIDE SEQUENCE [LARGE SCALE GENOMIC DNA]</scope>
    <source>
        <strain evidence="10 11">CCFEE 5187</strain>
    </source>
</reference>
<dbReference type="EMBL" id="NAJN01000655">
    <property type="protein sequence ID" value="TKA70320.1"/>
    <property type="molecule type" value="Genomic_DNA"/>
</dbReference>
<accession>A0A4U0X219</accession>
<feature type="transmembrane region" description="Helical" evidence="8">
    <location>
        <begin position="49"/>
        <end position="71"/>
    </location>
</feature>
<dbReference type="PRINTS" id="PR00171">
    <property type="entry name" value="SUGRTRNSPORT"/>
</dbReference>
<gene>
    <name evidence="10" type="ORF">B0A49_11951</name>
</gene>
<feature type="transmembrane region" description="Helical" evidence="8">
    <location>
        <begin position="301"/>
        <end position="319"/>
    </location>
</feature>
<evidence type="ECO:0000259" key="9">
    <source>
        <dbReference type="PROSITE" id="PS50850"/>
    </source>
</evidence>
<comment type="caution">
    <text evidence="10">The sequence shown here is derived from an EMBL/GenBank/DDBJ whole genome shotgun (WGS) entry which is preliminary data.</text>
</comment>
<sequence>MSGKSFNILLATFAATGSFLFGYDAGVMTDVIASPNFLDYFQTTNTSPIVGAINSTFSGGAVFGSLMGGFTLDKYGRKRTIQIGALIATVGAILQSAAVNMAMILTGRIVSGWAVGLLSMAVPVYQSECAHPKRRGLIVGLTQQMIGVGFIVSTWVGYGCNHAPDSSSVQWRFPLAFQALPSLLLLAGLVWLPESPRYLVERLRYDEGLRVLHKLHHNGKNDEWIQAEFEEIRETISAEQATAVSGWKAMFAVPQWRLRLVHGTLVQVFTQLTGINVIGYYQTIMYDALGIKGHRNVLVAGLYNCVGPITNFFFIVFVLDRVGRRKPLLFGAVGITIALICEAILNSQNPDGTRTGLSIAGVFFIFCVSVIFSVSFGPISWVYMSEIMPMQIRGRGNAFATGIGNWLVSTLFAQISPIALGKLEWRYYFVFATFNVLVTIPTVFFVFKETKQMSLEGIDLLFGERALGTLPQDLLERKMNHVKALHGESFEADDKHSDVTRERSLQ</sequence>
<dbReference type="SUPFAM" id="SSF103473">
    <property type="entry name" value="MFS general substrate transporter"/>
    <property type="match status" value="1"/>
</dbReference>
<dbReference type="GO" id="GO:0005351">
    <property type="term" value="F:carbohydrate:proton symporter activity"/>
    <property type="evidence" value="ECO:0007669"/>
    <property type="project" value="TreeGrafter"/>
</dbReference>
<feature type="transmembrane region" description="Helical" evidence="8">
    <location>
        <begin position="328"/>
        <end position="345"/>
    </location>
</feature>
<feature type="transmembrane region" description="Helical" evidence="8">
    <location>
        <begin position="109"/>
        <end position="125"/>
    </location>
</feature>
<dbReference type="AlphaFoldDB" id="A0A4U0X219"/>
<dbReference type="GO" id="GO:0016020">
    <property type="term" value="C:membrane"/>
    <property type="evidence" value="ECO:0007669"/>
    <property type="project" value="UniProtKB-SubCell"/>
</dbReference>
<proteinExistence type="inferred from homology"/>
<dbReference type="InterPro" id="IPR020846">
    <property type="entry name" value="MFS_dom"/>
</dbReference>
<keyword evidence="11" id="KW-1185">Reference proteome</keyword>
<evidence type="ECO:0000256" key="6">
    <source>
        <dbReference type="ARBA" id="ARBA00023136"/>
    </source>
</evidence>
<dbReference type="InterPro" id="IPR036259">
    <property type="entry name" value="MFS_trans_sf"/>
</dbReference>
<comment type="similarity">
    <text evidence="2 7">Belongs to the major facilitator superfamily. Sugar transporter (TC 2.A.1.1) family.</text>
</comment>
<dbReference type="InterPro" id="IPR005828">
    <property type="entry name" value="MFS_sugar_transport-like"/>
</dbReference>
<evidence type="ECO:0000256" key="3">
    <source>
        <dbReference type="ARBA" id="ARBA00022448"/>
    </source>
</evidence>
<dbReference type="Pfam" id="PF00083">
    <property type="entry name" value="Sugar_tr"/>
    <property type="match status" value="1"/>
</dbReference>
<dbReference type="PROSITE" id="PS50850">
    <property type="entry name" value="MFS"/>
    <property type="match status" value="1"/>
</dbReference>
<evidence type="ECO:0000256" key="1">
    <source>
        <dbReference type="ARBA" id="ARBA00004141"/>
    </source>
</evidence>
<evidence type="ECO:0000313" key="10">
    <source>
        <dbReference type="EMBL" id="TKA70320.1"/>
    </source>
</evidence>
<dbReference type="Gene3D" id="1.20.1250.20">
    <property type="entry name" value="MFS general substrate transporter like domains"/>
    <property type="match status" value="1"/>
</dbReference>
<keyword evidence="3 7" id="KW-0813">Transport</keyword>
<evidence type="ECO:0000313" key="11">
    <source>
        <dbReference type="Proteomes" id="UP000308768"/>
    </source>
</evidence>
<feature type="transmembrane region" description="Helical" evidence="8">
    <location>
        <begin position="260"/>
        <end position="281"/>
    </location>
</feature>
<dbReference type="OrthoDB" id="6612291at2759"/>
<comment type="subcellular location">
    <subcellularLocation>
        <location evidence="1">Membrane</location>
        <topology evidence="1">Multi-pass membrane protein</topology>
    </subcellularLocation>
</comment>
<feature type="transmembrane region" description="Helical" evidence="8">
    <location>
        <begin position="83"/>
        <end position="103"/>
    </location>
</feature>
<name>A0A4U0X219_9PEZI</name>
<feature type="transmembrane region" description="Helical" evidence="8">
    <location>
        <begin position="137"/>
        <end position="159"/>
    </location>
</feature>
<evidence type="ECO:0000256" key="8">
    <source>
        <dbReference type="SAM" id="Phobius"/>
    </source>
</evidence>
<dbReference type="InterPro" id="IPR005829">
    <property type="entry name" value="Sugar_transporter_CS"/>
</dbReference>